<evidence type="ECO:0000313" key="3">
    <source>
        <dbReference type="Proteomes" id="UP000280825"/>
    </source>
</evidence>
<dbReference type="AlphaFoldDB" id="A0A3S0MGG8"/>
<proteinExistence type="predicted"/>
<dbReference type="EMBL" id="RYDJ01000001">
    <property type="protein sequence ID" value="RTZ08034.1"/>
    <property type="molecule type" value="Genomic_DNA"/>
</dbReference>
<gene>
    <name evidence="2" type="ORF">EKL98_01560</name>
</gene>
<dbReference type="Proteomes" id="UP000280825">
    <property type="component" value="Unassembled WGS sequence"/>
</dbReference>
<keyword evidence="3" id="KW-1185">Reference proteome</keyword>
<dbReference type="Gene3D" id="2.160.20.120">
    <property type="match status" value="1"/>
</dbReference>
<evidence type="ECO:0000259" key="1">
    <source>
        <dbReference type="Pfam" id="PF10988"/>
    </source>
</evidence>
<feature type="domain" description="Putative auto-transporter adhesin head GIN" evidence="1">
    <location>
        <begin position="51"/>
        <end position="230"/>
    </location>
</feature>
<reference evidence="2 3" key="1">
    <citation type="submission" date="2018-12" db="EMBL/GenBank/DDBJ databases">
        <title>Flavobacterium sp. nov., isolated from glacier ice.</title>
        <authorList>
            <person name="Liu Q."/>
            <person name="Xin Y.-H."/>
        </authorList>
    </citation>
    <scope>NUCLEOTIDE SEQUENCE [LARGE SCALE GENOMIC DNA]</scope>
    <source>
        <strain evidence="2 3">RB1N8</strain>
    </source>
</reference>
<evidence type="ECO:0000313" key="2">
    <source>
        <dbReference type="EMBL" id="RTZ08034.1"/>
    </source>
</evidence>
<protein>
    <submittedName>
        <fullName evidence="2">DUF2807 domain-containing protein</fullName>
    </submittedName>
</protein>
<dbReference type="InterPro" id="IPR021255">
    <property type="entry name" value="DUF2807"/>
</dbReference>
<organism evidence="2 3">
    <name type="scientific">Flavobacterium bomense</name>
    <dbReference type="NCBI Taxonomy" id="2497483"/>
    <lineage>
        <taxon>Bacteria</taxon>
        <taxon>Pseudomonadati</taxon>
        <taxon>Bacteroidota</taxon>
        <taxon>Flavobacteriia</taxon>
        <taxon>Flavobacteriales</taxon>
        <taxon>Flavobacteriaceae</taxon>
        <taxon>Flavobacterium</taxon>
    </lineage>
</organism>
<dbReference type="RefSeq" id="WP_126561367.1">
    <property type="nucleotide sequence ID" value="NZ_RYDJ01000001.1"/>
</dbReference>
<sequence length="247" mass="26756">MKSNIHDTSANELAKQYQKINIRNRSKKLVIIAFIFLSQITNAQITRNLGDFDEVKVFDKISVKLIAASENKIIITGARADEVETVNKNGELKIRMPFPKLLSGDDIKVKLYFKTLQSIAVSEGSYVSSDSDFKQTVLDLNAKSGGEIKLEIDVDKVEVKANAGGIVSVSGRAKNQDVVITSGGILNAKDLETSQTTISVTAGGQSEIHATILVDAKVKAGGSIFIYGKPKQINQNVFIGGTILEKN</sequence>
<accession>A0A3S0MGG8</accession>
<name>A0A3S0MGG8_9FLAO</name>
<dbReference type="Pfam" id="PF10988">
    <property type="entry name" value="DUF2807"/>
    <property type="match status" value="1"/>
</dbReference>
<comment type="caution">
    <text evidence="2">The sequence shown here is derived from an EMBL/GenBank/DDBJ whole genome shotgun (WGS) entry which is preliminary data.</text>
</comment>